<gene>
    <name evidence="1" type="ORF">A6P07_13670</name>
</gene>
<name>A0A1C2J6F3_ACITH</name>
<dbReference type="InterPro" id="IPR036388">
    <property type="entry name" value="WH-like_DNA-bd_sf"/>
</dbReference>
<reference evidence="1 2" key="1">
    <citation type="journal article" date="2016" name="Int. J. Mol. Sci.">
        <title>Comparative genomics of the extreme acidophile Acidithiobacillus thiooxidans reveals intraspecific divergence and niche adaptation.</title>
        <authorList>
            <person name="Zhang X."/>
            <person name="Feng X."/>
            <person name="Tao J."/>
            <person name="Ma L."/>
            <person name="Xiao Y."/>
            <person name="Liang Y."/>
            <person name="Liu X."/>
            <person name="Yin H."/>
        </authorList>
    </citation>
    <scope>NUCLEOTIDE SEQUENCE [LARGE SCALE GENOMIC DNA]</scope>
    <source>
        <strain evidence="1 2">A02</strain>
    </source>
</reference>
<organism evidence="1 2">
    <name type="scientific">Acidithiobacillus thiooxidans</name>
    <name type="common">Thiobacillus thiooxidans</name>
    <dbReference type="NCBI Taxonomy" id="930"/>
    <lineage>
        <taxon>Bacteria</taxon>
        <taxon>Pseudomonadati</taxon>
        <taxon>Pseudomonadota</taxon>
        <taxon>Acidithiobacillia</taxon>
        <taxon>Acidithiobacillales</taxon>
        <taxon>Acidithiobacillaceae</taxon>
        <taxon>Acidithiobacillus</taxon>
    </lineage>
</organism>
<protein>
    <submittedName>
        <fullName evidence="1">Uncharacterized protein</fullName>
    </submittedName>
</protein>
<evidence type="ECO:0000313" key="1">
    <source>
        <dbReference type="EMBL" id="OCX70704.1"/>
    </source>
</evidence>
<dbReference type="Proteomes" id="UP000094893">
    <property type="component" value="Unassembled WGS sequence"/>
</dbReference>
<dbReference type="SUPFAM" id="SSF88659">
    <property type="entry name" value="Sigma3 and sigma4 domains of RNA polymerase sigma factors"/>
    <property type="match status" value="1"/>
</dbReference>
<dbReference type="InterPro" id="IPR013324">
    <property type="entry name" value="RNA_pol_sigma_r3/r4-like"/>
</dbReference>
<accession>A0A1C2J6F3</accession>
<comment type="caution">
    <text evidence="1">The sequence shown here is derived from an EMBL/GenBank/DDBJ whole genome shotgun (WGS) entry which is preliminary data.</text>
</comment>
<sequence>MPKSEIHPADLSAESLNLPEISELEPVESTTDDRPLLYDKISELGLTRKLTEIALAQTKVPPSLRDDATQEIHLAWATYRADISLRPGQIASYANRIAHHACLRIRRELGLPVRLPGSAFRRKENGDIQVDLRRFVDPLSWDEIAERVVGRQDGSGTDPEGWEHLVSYDGSDPDATLSREDEQRVQGAYDRLTPRQQDIVSALRHGFDFSELAEHFDLSESLVQRELSAIRKLFQVRSGKAA</sequence>
<dbReference type="Gene3D" id="1.10.10.10">
    <property type="entry name" value="Winged helix-like DNA-binding domain superfamily/Winged helix DNA-binding domain"/>
    <property type="match status" value="1"/>
</dbReference>
<dbReference type="RefSeq" id="WP_051488008.1">
    <property type="nucleotide sequence ID" value="NZ_LWRZ01000403.1"/>
</dbReference>
<dbReference type="EMBL" id="LWSA01000190">
    <property type="protein sequence ID" value="OCX70704.1"/>
    <property type="molecule type" value="Genomic_DNA"/>
</dbReference>
<dbReference type="AlphaFoldDB" id="A0A1C2J6F3"/>
<evidence type="ECO:0000313" key="2">
    <source>
        <dbReference type="Proteomes" id="UP000094893"/>
    </source>
</evidence>
<proteinExistence type="predicted"/>